<sequence length="319" mass="37425">MIRQQIWSHLRQLCRMEGATVLITTHYIDEARESGRVSFLRDGHLLAEESPELLLKKLQCKTLEEVFFTLSRIKIGEETWQLLQNEKTKTLTNDAIDNSIDSKATLIQNHNDSKCSKEFLNYDHLYALFCRDYFYFTHNLHLFMLYMSIPIITLTLFSIVLNNGIRSIPIAIYNGDQSIYDLNLGQNHRLSDLFINEFNTSMVALNFYQNEYEAERSVKLGHNSMVISFRSNFSRLFLNRLNPQAFAIPIEEREYLYGTIDENFLNFIFPMALIYSQYLVNVARSAFELLYLNDNGCMNRDLIQGVRPVELILELIWHQ</sequence>
<name>A0A9D4NQG1_DERFA</name>
<organism evidence="2">
    <name type="scientific">Dermatophagoides farinae</name>
    <name type="common">American house dust mite</name>
    <dbReference type="NCBI Taxonomy" id="6954"/>
    <lineage>
        <taxon>Eukaryota</taxon>
        <taxon>Metazoa</taxon>
        <taxon>Ecdysozoa</taxon>
        <taxon>Arthropoda</taxon>
        <taxon>Chelicerata</taxon>
        <taxon>Arachnida</taxon>
        <taxon>Acari</taxon>
        <taxon>Acariformes</taxon>
        <taxon>Sarcoptiformes</taxon>
        <taxon>Astigmata</taxon>
        <taxon>Psoroptidia</taxon>
        <taxon>Analgoidea</taxon>
        <taxon>Pyroglyphidae</taxon>
        <taxon>Dermatophagoidinae</taxon>
        <taxon>Dermatophagoides</taxon>
    </lineage>
</organism>
<dbReference type="Proteomes" id="UP000828236">
    <property type="component" value="Unassembled WGS sequence"/>
</dbReference>
<reference evidence="2" key="2">
    <citation type="journal article" date="2021" name="World Allergy Organ. J.">
        <title>Chromosome-level assembly of Dermatophagoides farinae genome and transcriptome reveals two novel allergens Der f 37 and Der f 39.</title>
        <authorList>
            <person name="Chen J."/>
            <person name="Cai Z."/>
            <person name="Fan D."/>
            <person name="Hu J."/>
            <person name="Hou Y."/>
            <person name="He Y."/>
            <person name="Zhang Z."/>
            <person name="Zhao Z."/>
            <person name="Gao P."/>
            <person name="Hu W."/>
            <person name="Sun J."/>
            <person name="Li J."/>
            <person name="Ji K."/>
        </authorList>
    </citation>
    <scope>NUCLEOTIDE SEQUENCE</scope>
    <source>
        <strain evidence="2">JKM2019</strain>
    </source>
</reference>
<dbReference type="PANTHER" id="PTHR43038">
    <property type="entry name" value="ATP-BINDING CASSETTE, SUB-FAMILY H, MEMBER 1"/>
    <property type="match status" value="1"/>
</dbReference>
<evidence type="ECO:0000256" key="1">
    <source>
        <dbReference type="SAM" id="Phobius"/>
    </source>
</evidence>
<dbReference type="AlphaFoldDB" id="A0A9D4NQG1"/>
<keyword evidence="1" id="KW-0812">Transmembrane</keyword>
<proteinExistence type="predicted"/>
<dbReference type="InterPro" id="IPR027417">
    <property type="entry name" value="P-loop_NTPase"/>
</dbReference>
<dbReference type="Gene3D" id="3.40.50.300">
    <property type="entry name" value="P-loop containing nucleotide triphosphate hydrolases"/>
    <property type="match status" value="1"/>
</dbReference>
<dbReference type="PANTHER" id="PTHR43038:SF3">
    <property type="entry name" value="ABC TRANSPORTER G FAMILY MEMBER 20 ISOFORM X1"/>
    <property type="match status" value="1"/>
</dbReference>
<comment type="caution">
    <text evidence="2">The sequence shown here is derived from an EMBL/GenBank/DDBJ whole genome shotgun (WGS) entry which is preliminary data.</text>
</comment>
<feature type="transmembrane region" description="Helical" evidence="1">
    <location>
        <begin position="140"/>
        <end position="161"/>
    </location>
</feature>
<gene>
    <name evidence="2" type="ORF">HUG17_10554</name>
</gene>
<dbReference type="EMBL" id="SDOV01000010">
    <property type="protein sequence ID" value="KAH7636584.1"/>
    <property type="molecule type" value="Genomic_DNA"/>
</dbReference>
<keyword evidence="1" id="KW-0472">Membrane</keyword>
<reference evidence="2" key="1">
    <citation type="submission" date="2020-06" db="EMBL/GenBank/DDBJ databases">
        <authorList>
            <person name="Ji K."/>
            <person name="Li J."/>
        </authorList>
    </citation>
    <scope>NUCLEOTIDE SEQUENCE</scope>
    <source>
        <strain evidence="2">JKM2019</strain>
        <tissue evidence="2">Whole body</tissue>
    </source>
</reference>
<dbReference type="SUPFAM" id="SSF52540">
    <property type="entry name" value="P-loop containing nucleoside triphosphate hydrolases"/>
    <property type="match status" value="1"/>
</dbReference>
<keyword evidence="1" id="KW-1133">Transmembrane helix</keyword>
<protein>
    <submittedName>
        <fullName evidence="2">Uncharacterized protein</fullName>
    </submittedName>
</protein>
<evidence type="ECO:0000313" key="2">
    <source>
        <dbReference type="EMBL" id="KAH7636584.1"/>
    </source>
</evidence>
<accession>A0A9D4NQG1</accession>